<evidence type="ECO:0000256" key="1">
    <source>
        <dbReference type="SAM" id="MobiDB-lite"/>
    </source>
</evidence>
<reference evidence="2" key="1">
    <citation type="submission" date="2023-07" db="EMBL/GenBank/DDBJ databases">
        <title>draft genome sequence of fig (Ficus carica).</title>
        <authorList>
            <person name="Takahashi T."/>
            <person name="Nishimura K."/>
        </authorList>
    </citation>
    <scope>NUCLEOTIDE SEQUENCE</scope>
</reference>
<evidence type="ECO:0000313" key="3">
    <source>
        <dbReference type="Proteomes" id="UP001187192"/>
    </source>
</evidence>
<keyword evidence="3" id="KW-1185">Reference proteome</keyword>
<accession>A0AA88DRD8</accession>
<sequence length="153" mass="17032">MTLHVIIKEKCDKGKAIYVCGDDDLNNDSGDALGFHDDYFGCRIDEEIPFVTRITTFNPTLITGSNPTPEETMHEEVPNEDDGVEKTGDDVPEGGDEVRKGCDGVPKKDDGVPERGDDLHERVYDSRCQHSESEEARFVPLISSDSEEVMVRI</sequence>
<proteinExistence type="predicted"/>
<dbReference type="AlphaFoldDB" id="A0AA88DRD8"/>
<feature type="compositionally biased region" description="Basic and acidic residues" evidence="1">
    <location>
        <begin position="96"/>
        <end position="118"/>
    </location>
</feature>
<feature type="region of interest" description="Disordered" evidence="1">
    <location>
        <begin position="59"/>
        <end position="118"/>
    </location>
</feature>
<comment type="caution">
    <text evidence="2">The sequence shown here is derived from an EMBL/GenBank/DDBJ whole genome shotgun (WGS) entry which is preliminary data.</text>
</comment>
<gene>
    <name evidence="2" type="ORF">TIFTF001_029357</name>
</gene>
<dbReference type="EMBL" id="BTGU01000097">
    <property type="protein sequence ID" value="GMN60267.1"/>
    <property type="molecule type" value="Genomic_DNA"/>
</dbReference>
<dbReference type="Proteomes" id="UP001187192">
    <property type="component" value="Unassembled WGS sequence"/>
</dbReference>
<organism evidence="2 3">
    <name type="scientific">Ficus carica</name>
    <name type="common">Common fig</name>
    <dbReference type="NCBI Taxonomy" id="3494"/>
    <lineage>
        <taxon>Eukaryota</taxon>
        <taxon>Viridiplantae</taxon>
        <taxon>Streptophyta</taxon>
        <taxon>Embryophyta</taxon>
        <taxon>Tracheophyta</taxon>
        <taxon>Spermatophyta</taxon>
        <taxon>Magnoliopsida</taxon>
        <taxon>eudicotyledons</taxon>
        <taxon>Gunneridae</taxon>
        <taxon>Pentapetalae</taxon>
        <taxon>rosids</taxon>
        <taxon>fabids</taxon>
        <taxon>Rosales</taxon>
        <taxon>Moraceae</taxon>
        <taxon>Ficeae</taxon>
        <taxon>Ficus</taxon>
    </lineage>
</organism>
<feature type="compositionally biased region" description="Polar residues" evidence="1">
    <location>
        <begin position="59"/>
        <end position="69"/>
    </location>
</feature>
<evidence type="ECO:0000313" key="2">
    <source>
        <dbReference type="EMBL" id="GMN60267.1"/>
    </source>
</evidence>
<protein>
    <submittedName>
        <fullName evidence="2">Uncharacterized protein</fullName>
    </submittedName>
</protein>
<name>A0AA88DRD8_FICCA</name>